<evidence type="ECO:0000256" key="9">
    <source>
        <dbReference type="ARBA" id="ARBA00022490"/>
    </source>
</evidence>
<evidence type="ECO:0000256" key="17">
    <source>
        <dbReference type="ARBA" id="ARBA00048341"/>
    </source>
</evidence>
<dbReference type="Pfam" id="PF02142">
    <property type="entry name" value="MGS"/>
    <property type="match status" value="1"/>
</dbReference>
<sequence length="600" mass="65395">MASSNHIAILSVSDKTGLIPFAKKLVQVGLKLVASGGTAKALRDAGLEIRDVSELTGAPEMLGGRVKTLHPAVHAGILSTKSEKDKADMIKRGYDFVSVVVCNLYPFVDTVSKPDVTVADAVENIDIGGVTLLRAAAKNHDRVVIVCDPSDYSLITNILESGDQNSYDVLLGESSLDLRRRLALKAFNHTAEYDTAISDYFRKEFSQGISQMPLRYGMNPHQKPAQIYTTRNQLPFKVLNGSPGFINFCDALNAWQLVSELKQGLGMPAAASFKHVSPAGAAVAVPLSYEEAKVCMVDDLYKDLTPLATAYARARGADRMSSFGDLVALSDPCDVATARIISREVSDGIIAPGYDADALEILKKKKNGTYCVLQMDPSYKPSKLEKRTLFGLTLSQKINDAVIDKELFTNIVSKNKTIPADGIRDLILATLAVKYTQSNSVCYAKNGQVIGTGAGQQSRIHCTRLAGEKANIWWLRHHPKVLGMEFKKGVKRAEISNIIDNFVSGTIGKDMPLEIYQNSLVNPPDPLTEAEKAEWIKQLKDVTLSSDAFFPFRDNIDRAHQSGVSYVVSPGGSTNDTSVIAACDEYGMVLIHSNLRLFHH</sequence>
<keyword evidence="10" id="KW-0808">Transferase</keyword>
<evidence type="ECO:0000256" key="2">
    <source>
        <dbReference type="ARBA" id="ARBA00004514"/>
    </source>
</evidence>
<keyword evidence="13" id="KW-0511">Multifunctional enzyme</keyword>
<dbReference type="OMA" id="IKHNNPC"/>
<dbReference type="InterPro" id="IPR024050">
    <property type="entry name" value="AICAR_Tfase_insert_dom_sf"/>
</dbReference>
<dbReference type="EMBL" id="KK115489">
    <property type="protein sequence ID" value="KFM65234.1"/>
    <property type="molecule type" value="Genomic_DNA"/>
</dbReference>
<evidence type="ECO:0000256" key="11">
    <source>
        <dbReference type="ARBA" id="ARBA00022755"/>
    </source>
</evidence>
<name>A0A087TJE5_STEMI</name>
<dbReference type="Gene3D" id="1.10.287.440">
    <property type="match status" value="1"/>
</dbReference>
<evidence type="ECO:0000256" key="12">
    <source>
        <dbReference type="ARBA" id="ARBA00022801"/>
    </source>
</evidence>
<evidence type="ECO:0000256" key="14">
    <source>
        <dbReference type="ARBA" id="ARBA00032307"/>
    </source>
</evidence>
<evidence type="ECO:0000256" key="13">
    <source>
        <dbReference type="ARBA" id="ARBA00023268"/>
    </source>
</evidence>
<keyword evidence="20" id="KW-1185">Reference proteome</keyword>
<accession>A0A087TJE5</accession>
<evidence type="ECO:0000256" key="1">
    <source>
        <dbReference type="ARBA" id="ARBA00000945"/>
    </source>
</evidence>
<dbReference type="PIRSF" id="PIRSF000414">
    <property type="entry name" value="AICARFT_IMPCHas"/>
    <property type="match status" value="1"/>
</dbReference>
<comment type="pathway">
    <text evidence="3">Purine metabolism; IMP biosynthesis via de novo pathway; IMP from 5-formamido-1-(5-phospho-D-ribosyl)imidazole-4-carboxamide: step 1/1.</text>
</comment>
<proteinExistence type="inferred from homology"/>
<evidence type="ECO:0000256" key="7">
    <source>
        <dbReference type="ARBA" id="ARBA00012712"/>
    </source>
</evidence>
<feature type="domain" description="MGS-like" evidence="18">
    <location>
        <begin position="1"/>
        <end position="147"/>
    </location>
</feature>
<keyword evidence="11" id="KW-0658">Purine biosynthesis</keyword>
<comment type="catalytic activity">
    <reaction evidence="17">
        <text>IMP + H2O = 5-formamido-1-(5-phospho-D-ribosyl)imidazole-4-carboxamide</text>
        <dbReference type="Rhea" id="RHEA:18445"/>
        <dbReference type="ChEBI" id="CHEBI:15377"/>
        <dbReference type="ChEBI" id="CHEBI:58053"/>
        <dbReference type="ChEBI" id="CHEBI:58467"/>
        <dbReference type="EC" id="3.5.4.10"/>
    </reaction>
    <physiologicalReaction direction="right-to-left" evidence="17">
        <dbReference type="Rhea" id="RHEA:18447"/>
    </physiologicalReaction>
</comment>
<dbReference type="GO" id="GO:0006189">
    <property type="term" value="P:'de novo' IMP biosynthetic process"/>
    <property type="evidence" value="ECO:0007669"/>
    <property type="project" value="UniProtKB-UniPathway"/>
</dbReference>
<dbReference type="AlphaFoldDB" id="A0A087TJE5"/>
<dbReference type="SMART" id="SM00851">
    <property type="entry name" value="MGS"/>
    <property type="match status" value="1"/>
</dbReference>
<dbReference type="InterPro" id="IPR036914">
    <property type="entry name" value="MGS-like_dom_sf"/>
</dbReference>
<evidence type="ECO:0000256" key="10">
    <source>
        <dbReference type="ARBA" id="ARBA00022679"/>
    </source>
</evidence>
<dbReference type="Gene3D" id="3.40.140.20">
    <property type="match status" value="2"/>
</dbReference>
<dbReference type="PROSITE" id="PS51855">
    <property type="entry name" value="MGS"/>
    <property type="match status" value="1"/>
</dbReference>
<comment type="pathway">
    <text evidence="4">Purine metabolism; IMP biosynthesis via de novo pathway; 5-formamido-1-(5-phospho-D-ribosyl)imidazole-4-carboxamide from 5-amino-1-(5-phospho-D-ribosyl)imidazole-4-carboxamide (10-formyl THF route): step 1/1.</text>
</comment>
<comment type="similarity">
    <text evidence="5">Belongs to the PurH family.</text>
</comment>
<dbReference type="HAMAP" id="MF_00139">
    <property type="entry name" value="PurH"/>
    <property type="match status" value="1"/>
</dbReference>
<comment type="catalytic activity">
    <reaction evidence="1">
        <text>10-formyldihydrofolate + 5-amino-1-(5-phospho-beta-D-ribosyl)imidazole-4-carboxamide = 5-formamido-1-(5-phospho-D-ribosyl)imidazole-4-carboxamide + 7,8-dihydrofolate</text>
        <dbReference type="Rhea" id="RHEA:59144"/>
        <dbReference type="ChEBI" id="CHEBI:57451"/>
        <dbReference type="ChEBI" id="CHEBI:57452"/>
        <dbReference type="ChEBI" id="CHEBI:58467"/>
        <dbReference type="ChEBI" id="CHEBI:58475"/>
    </reaction>
    <physiologicalReaction direction="left-to-right" evidence="1">
        <dbReference type="Rhea" id="RHEA:59145"/>
    </physiologicalReaction>
</comment>
<keyword evidence="12" id="KW-0378">Hydrolase</keyword>
<dbReference type="InterPro" id="IPR011607">
    <property type="entry name" value="MGS-like_dom"/>
</dbReference>
<dbReference type="InterPro" id="IPR024051">
    <property type="entry name" value="AICAR_Tfase_dup_dom_sf"/>
</dbReference>
<gene>
    <name evidence="19" type="ORF">X975_02039</name>
</gene>
<comment type="catalytic activity">
    <reaction evidence="16">
        <text>(6R)-10-formyltetrahydrofolate + 5-amino-1-(5-phospho-beta-D-ribosyl)imidazole-4-carboxamide = 5-formamido-1-(5-phospho-D-ribosyl)imidazole-4-carboxamide + (6S)-5,6,7,8-tetrahydrofolate</text>
        <dbReference type="Rhea" id="RHEA:22192"/>
        <dbReference type="ChEBI" id="CHEBI:57453"/>
        <dbReference type="ChEBI" id="CHEBI:58467"/>
        <dbReference type="ChEBI" id="CHEBI:58475"/>
        <dbReference type="ChEBI" id="CHEBI:195366"/>
        <dbReference type="EC" id="2.1.2.3"/>
    </reaction>
    <physiologicalReaction direction="left-to-right" evidence="16">
        <dbReference type="Rhea" id="RHEA:22193"/>
    </physiologicalReaction>
</comment>
<dbReference type="Gene3D" id="3.40.50.1380">
    <property type="entry name" value="Methylglyoxal synthase-like domain"/>
    <property type="match status" value="1"/>
</dbReference>
<dbReference type="UniPathway" id="UPA00074">
    <property type="reaction ID" value="UER00133"/>
</dbReference>
<dbReference type="Proteomes" id="UP000054359">
    <property type="component" value="Unassembled WGS sequence"/>
</dbReference>
<dbReference type="EC" id="2.1.2.3" evidence="6"/>
<dbReference type="InterPro" id="IPR002695">
    <property type="entry name" value="PurH-like"/>
</dbReference>
<dbReference type="PANTHER" id="PTHR11692">
    <property type="entry name" value="BIFUNCTIONAL PURINE BIOSYNTHESIS PROTEIN PURH"/>
    <property type="match status" value="1"/>
</dbReference>
<dbReference type="GO" id="GO:0005829">
    <property type="term" value="C:cytosol"/>
    <property type="evidence" value="ECO:0007669"/>
    <property type="project" value="UniProtKB-SubCell"/>
</dbReference>
<dbReference type="FunFam" id="3.40.140.20:FF:000003">
    <property type="entry name" value="Bifunctional purine biosynthesis protein"/>
    <property type="match status" value="1"/>
</dbReference>
<evidence type="ECO:0000259" key="18">
    <source>
        <dbReference type="PROSITE" id="PS51855"/>
    </source>
</evidence>
<keyword evidence="9" id="KW-0963">Cytoplasm</keyword>
<evidence type="ECO:0000313" key="20">
    <source>
        <dbReference type="Proteomes" id="UP000054359"/>
    </source>
</evidence>
<evidence type="ECO:0000256" key="16">
    <source>
        <dbReference type="ARBA" id="ARBA00047515"/>
    </source>
</evidence>
<comment type="subcellular location">
    <subcellularLocation>
        <location evidence="2">Cytoplasm</location>
        <location evidence="2">Cytosol</location>
    </subcellularLocation>
</comment>
<dbReference type="SMART" id="SM00798">
    <property type="entry name" value="AICARFT_IMPCHas"/>
    <property type="match status" value="1"/>
</dbReference>
<evidence type="ECO:0000313" key="19">
    <source>
        <dbReference type="EMBL" id="KFM65234.1"/>
    </source>
</evidence>
<dbReference type="SUPFAM" id="SSF52335">
    <property type="entry name" value="Methylglyoxal synthase-like"/>
    <property type="match status" value="1"/>
</dbReference>
<evidence type="ECO:0000256" key="5">
    <source>
        <dbReference type="ARBA" id="ARBA00007667"/>
    </source>
</evidence>
<evidence type="ECO:0000256" key="4">
    <source>
        <dbReference type="ARBA" id="ARBA00004954"/>
    </source>
</evidence>
<dbReference type="GO" id="GO:0003937">
    <property type="term" value="F:IMP cyclohydrolase activity"/>
    <property type="evidence" value="ECO:0007669"/>
    <property type="project" value="UniProtKB-EC"/>
</dbReference>
<evidence type="ECO:0000256" key="6">
    <source>
        <dbReference type="ARBA" id="ARBA00012253"/>
    </source>
</evidence>
<dbReference type="NCBIfam" id="TIGR00355">
    <property type="entry name" value="purH"/>
    <property type="match status" value="1"/>
</dbReference>
<dbReference type="NCBIfam" id="NF005492">
    <property type="entry name" value="PRK07106.1"/>
    <property type="match status" value="1"/>
</dbReference>
<feature type="non-terminal residue" evidence="19">
    <location>
        <position position="600"/>
    </location>
</feature>
<dbReference type="InterPro" id="IPR016193">
    <property type="entry name" value="Cytidine_deaminase-like"/>
</dbReference>
<evidence type="ECO:0000256" key="15">
    <source>
        <dbReference type="ARBA" id="ARBA00046691"/>
    </source>
</evidence>
<dbReference type="Pfam" id="PF01808">
    <property type="entry name" value="AICARFT_IMPCHas"/>
    <property type="match status" value="1"/>
</dbReference>
<dbReference type="GO" id="GO:0004643">
    <property type="term" value="F:phosphoribosylaminoimidazolecarboxamide formyltransferase activity"/>
    <property type="evidence" value="ECO:0007669"/>
    <property type="project" value="UniProtKB-EC"/>
</dbReference>
<dbReference type="CDD" id="cd01421">
    <property type="entry name" value="IMPCH"/>
    <property type="match status" value="1"/>
</dbReference>
<comment type="subunit">
    <text evidence="15">Homodimer. Associates with internalized INSR complexes on Golgi/endosomal membranes. Interacts with INSR; ATIC together with PRKAA2/AMPK2 and HACD3/PTPLAD1 is proposed to be part of a signaling network regulating INSR autophosphorylation and endocytosis.</text>
</comment>
<dbReference type="OrthoDB" id="6017153at2759"/>
<evidence type="ECO:0000256" key="3">
    <source>
        <dbReference type="ARBA" id="ARBA00004844"/>
    </source>
</evidence>
<dbReference type="PANTHER" id="PTHR11692:SF0">
    <property type="entry name" value="BIFUNCTIONAL PURINE BIOSYNTHESIS PROTEIN ATIC"/>
    <property type="match status" value="1"/>
</dbReference>
<organism evidence="19 20">
    <name type="scientific">Stegodyphus mimosarum</name>
    <name type="common">African social velvet spider</name>
    <dbReference type="NCBI Taxonomy" id="407821"/>
    <lineage>
        <taxon>Eukaryota</taxon>
        <taxon>Metazoa</taxon>
        <taxon>Ecdysozoa</taxon>
        <taxon>Arthropoda</taxon>
        <taxon>Chelicerata</taxon>
        <taxon>Arachnida</taxon>
        <taxon>Araneae</taxon>
        <taxon>Araneomorphae</taxon>
        <taxon>Entelegynae</taxon>
        <taxon>Eresoidea</taxon>
        <taxon>Eresidae</taxon>
        <taxon>Stegodyphus</taxon>
    </lineage>
</organism>
<dbReference type="SUPFAM" id="SSF53927">
    <property type="entry name" value="Cytidine deaminase-like"/>
    <property type="match status" value="1"/>
</dbReference>
<dbReference type="STRING" id="407821.A0A087TJE5"/>
<dbReference type="FunFam" id="3.40.50.1380:FF:000003">
    <property type="entry name" value="Bifunctional purine biosynthesis protein"/>
    <property type="match status" value="1"/>
</dbReference>
<dbReference type="EC" id="3.5.4.10" evidence="7"/>
<evidence type="ECO:0000256" key="8">
    <source>
        <dbReference type="ARBA" id="ARBA00017905"/>
    </source>
</evidence>
<reference evidence="19 20" key="1">
    <citation type="submission" date="2013-11" db="EMBL/GenBank/DDBJ databases">
        <title>Genome sequencing of Stegodyphus mimosarum.</title>
        <authorList>
            <person name="Bechsgaard J."/>
        </authorList>
    </citation>
    <scope>NUCLEOTIDE SEQUENCE [LARGE SCALE GENOMIC DNA]</scope>
</reference>
<protein>
    <recommendedName>
        <fullName evidence="8">Bifunctional purine biosynthesis protein ATIC</fullName>
        <ecNumber evidence="6">2.1.2.3</ecNumber>
        <ecNumber evidence="7">3.5.4.10</ecNumber>
    </recommendedName>
    <alternativeName>
        <fullName evidence="14">AICAR transformylase/inosine monophosphate cyclohydrolase</fullName>
    </alternativeName>
</protein>